<evidence type="ECO:0000313" key="2">
    <source>
        <dbReference type="EMBL" id="KAF2883139.1"/>
    </source>
</evidence>
<organism evidence="2 3">
    <name type="scientific">Ignelater luminosus</name>
    <name type="common">Cucubano</name>
    <name type="synonym">Pyrophorus luminosus</name>
    <dbReference type="NCBI Taxonomy" id="2038154"/>
    <lineage>
        <taxon>Eukaryota</taxon>
        <taxon>Metazoa</taxon>
        <taxon>Ecdysozoa</taxon>
        <taxon>Arthropoda</taxon>
        <taxon>Hexapoda</taxon>
        <taxon>Insecta</taxon>
        <taxon>Pterygota</taxon>
        <taxon>Neoptera</taxon>
        <taxon>Endopterygota</taxon>
        <taxon>Coleoptera</taxon>
        <taxon>Polyphaga</taxon>
        <taxon>Elateriformia</taxon>
        <taxon>Elateroidea</taxon>
        <taxon>Elateridae</taxon>
        <taxon>Agrypninae</taxon>
        <taxon>Pyrophorini</taxon>
        <taxon>Ignelater</taxon>
    </lineage>
</organism>
<feature type="compositionally biased region" description="Basic residues" evidence="1">
    <location>
        <begin position="471"/>
        <end position="496"/>
    </location>
</feature>
<comment type="caution">
    <text evidence="2">The sequence shown here is derived from an EMBL/GenBank/DDBJ whole genome shotgun (WGS) entry which is preliminary data.</text>
</comment>
<evidence type="ECO:0000313" key="3">
    <source>
        <dbReference type="Proteomes" id="UP000801492"/>
    </source>
</evidence>
<feature type="compositionally biased region" description="Polar residues" evidence="1">
    <location>
        <begin position="347"/>
        <end position="368"/>
    </location>
</feature>
<feature type="region of interest" description="Disordered" evidence="1">
    <location>
        <begin position="162"/>
        <end position="544"/>
    </location>
</feature>
<reference evidence="2" key="1">
    <citation type="submission" date="2019-08" db="EMBL/GenBank/DDBJ databases">
        <title>The genome of the North American firefly Photinus pyralis.</title>
        <authorList>
            <consortium name="Photinus pyralis genome working group"/>
            <person name="Fallon T.R."/>
            <person name="Sander Lower S.E."/>
            <person name="Weng J.-K."/>
        </authorList>
    </citation>
    <scope>NUCLEOTIDE SEQUENCE</scope>
    <source>
        <strain evidence="2">TRF0915ILg1</strain>
        <tissue evidence="2">Whole body</tissue>
    </source>
</reference>
<accession>A0A8K0G294</accession>
<protein>
    <submittedName>
        <fullName evidence="2">Uncharacterized protein</fullName>
    </submittedName>
</protein>
<dbReference type="AlphaFoldDB" id="A0A8K0G294"/>
<feature type="compositionally biased region" description="Polar residues" evidence="1">
    <location>
        <begin position="444"/>
        <end position="453"/>
    </location>
</feature>
<name>A0A8K0G294_IGNLU</name>
<gene>
    <name evidence="2" type="ORF">ILUMI_23033</name>
</gene>
<feature type="compositionally biased region" description="Polar residues" evidence="1">
    <location>
        <begin position="235"/>
        <end position="250"/>
    </location>
</feature>
<feature type="compositionally biased region" description="Polar residues" evidence="1">
    <location>
        <begin position="272"/>
        <end position="285"/>
    </location>
</feature>
<keyword evidence="3" id="KW-1185">Reference proteome</keyword>
<dbReference type="Proteomes" id="UP000801492">
    <property type="component" value="Unassembled WGS sequence"/>
</dbReference>
<dbReference type="EMBL" id="VTPC01090555">
    <property type="protein sequence ID" value="KAF2883139.1"/>
    <property type="molecule type" value="Genomic_DNA"/>
</dbReference>
<evidence type="ECO:0000256" key="1">
    <source>
        <dbReference type="SAM" id="MobiDB-lite"/>
    </source>
</evidence>
<sequence>MDLELFSRKYQIPIEIIRQNNALQTLQSVAEIEQKRIVECEIKDGKNVKISGSLQKTYNELSCVLKSEDPITTHVPGKQITLIRFPQPKPDLVQTNTWTRIFRELKNIEMSSGHFEYILDDNILLNTKYDRVSEVGKEESNMIRDICATLRWIGQQQKVWEQSTPMDLSVPRPPHDEPPTSKPNLRRRDTDSISLQPLNLVVPWPPPRDIDFANPQPGPSWRYDEPPEWVPPGETQRSADQASTGLQVSGTKRPYSVLTSPSETKGKRSKGPSKTSSSPAKQPESTPLRPKSQEEETQKSRSQAGASTRSPQHEELESSLSADQSKPPLQLKGQPEHKKRGKRQSFESEQSGQAQRSAKQSSSPLPESSTKKLKLLTATPPSAVQTSIPLEKEKGKKGGGRSKTSSSPVKQPESIPTTSEGQEEEAQESRSQVGALTEAPQYHEASQSEQSVQIEEPGPPLSAERASTSFQKKKHEKKLKKKHRKKHKKHKKHSKTSKAASKEPESVQSTSKSKKEETQESRSQIGASTEAPHYYESTESEQSE</sequence>
<feature type="compositionally biased region" description="Polar residues" evidence="1">
    <location>
        <begin position="379"/>
        <end position="388"/>
    </location>
</feature>
<proteinExistence type="predicted"/>
<feature type="compositionally biased region" description="Polar residues" evidence="1">
    <location>
        <begin position="300"/>
        <end position="310"/>
    </location>
</feature>